<proteinExistence type="inferred from homology"/>
<dbReference type="Pfam" id="PF00067">
    <property type="entry name" value="p450"/>
    <property type="match status" value="1"/>
</dbReference>
<dbReference type="EMBL" id="CTEF01000001">
    <property type="protein sequence ID" value="CQD02476.1"/>
    <property type="molecule type" value="Genomic_DNA"/>
</dbReference>
<reference evidence="4 5" key="1">
    <citation type="submission" date="2015-03" db="EMBL/GenBank/DDBJ databases">
        <authorList>
            <person name="Murphy D."/>
        </authorList>
    </citation>
    <scope>NUCLEOTIDE SEQUENCE [LARGE SCALE GENOMIC DNA]</scope>
    <source>
        <strain evidence="4 5">D16</strain>
    </source>
</reference>
<dbReference type="Proteomes" id="UP000182227">
    <property type="component" value="Unassembled WGS sequence"/>
</dbReference>
<dbReference type="InterPro" id="IPR050121">
    <property type="entry name" value="Cytochrome_P450_monoxygenase"/>
</dbReference>
<sequence length="636" mass="70177">MTDLSAAEKTTELSTESATPGRVPPDARVPKPLQAIGFALARRWVVKQIARRQGDVFKLRLPIFGPTVMIADAQLAKQLFTANTDDVGNIQPNLSRILGSGSVFALDGTDHRRRRKLLTPPFHGKSIKNYERIFEEETLREMANWPQGQEFETLEPMMRITLNVILRAVFGADGEQLDELRRIIPPWVTLGSRLVVVPTPSRTYGRFSPWGRLARYRRQYDAVINRLIDKVEADPEFDQRDDILALLLRSTYEDGSAMSRKDIGDELLTLLAAGHETTASTLGWAFERISRHPQVLARLEAEAATDGNEYRQATILEVQRNRTVIDFAGRHVYAPSIRLGEWEIPRGHSVIVAISQIQEAEKEFSDPQRFDPDRFVGNRPGLGWLPYGGGTRRCVGAVFANVEMDVVLRTVLRHFAIETTDAPGEKVHSRGVAYTPDGLACGSCYAAAPRRWAPRRSAGRLAFGQLPARAREVAGVPVRVMNQVVLVLGFGLPEITGRRHLCDHLARPQTRGVHVGDGVQRDALLLVVEIEDRRPVAGADVVTLPVLGGRIVDLEEELQQRTVIGLSGVVDDLDGLGMAWMVAIGRVIVATAGVAHAGGDHPGLLTDQVLHPPEAAAGQDRCRIVAHVPHCAPWLP</sequence>
<dbReference type="GO" id="GO:0005506">
    <property type="term" value="F:iron ion binding"/>
    <property type="evidence" value="ECO:0007669"/>
    <property type="project" value="InterPro"/>
</dbReference>
<evidence type="ECO:0000256" key="3">
    <source>
        <dbReference type="SAM" id="MobiDB-lite"/>
    </source>
</evidence>
<evidence type="ECO:0000256" key="1">
    <source>
        <dbReference type="ARBA" id="ARBA00010617"/>
    </source>
</evidence>
<feature type="binding site" description="axial binding residue" evidence="2">
    <location>
        <position position="394"/>
    </location>
    <ligand>
        <name>heme</name>
        <dbReference type="ChEBI" id="CHEBI:30413"/>
    </ligand>
    <ligandPart>
        <name>Fe</name>
        <dbReference type="ChEBI" id="CHEBI:18248"/>
    </ligandPart>
</feature>
<name>A0A0U1CX36_9MYCO</name>
<dbReference type="PRINTS" id="PR00463">
    <property type="entry name" value="EP450I"/>
</dbReference>
<accession>A0A0U1CX36</accession>
<evidence type="ECO:0000313" key="5">
    <source>
        <dbReference type="Proteomes" id="UP000182227"/>
    </source>
</evidence>
<dbReference type="GO" id="GO:0016705">
    <property type="term" value="F:oxidoreductase activity, acting on paired donors, with incorporation or reduction of molecular oxygen"/>
    <property type="evidence" value="ECO:0007669"/>
    <property type="project" value="InterPro"/>
</dbReference>
<keyword evidence="2" id="KW-0349">Heme</keyword>
<dbReference type="InterPro" id="IPR001128">
    <property type="entry name" value="Cyt_P450"/>
</dbReference>
<dbReference type="CDD" id="cd11053">
    <property type="entry name" value="CYP110-like"/>
    <property type="match status" value="1"/>
</dbReference>
<keyword evidence="2" id="KW-0408">Iron</keyword>
<comment type="cofactor">
    <cofactor evidence="2">
        <name>heme</name>
        <dbReference type="ChEBI" id="CHEBI:30413"/>
    </cofactor>
</comment>
<keyword evidence="2" id="KW-0479">Metal-binding</keyword>
<organism evidence="4 5">
    <name type="scientific">Mycolicibacterium conceptionense</name>
    <dbReference type="NCBI Taxonomy" id="451644"/>
    <lineage>
        <taxon>Bacteria</taxon>
        <taxon>Bacillati</taxon>
        <taxon>Actinomycetota</taxon>
        <taxon>Actinomycetes</taxon>
        <taxon>Mycobacteriales</taxon>
        <taxon>Mycobacteriaceae</taxon>
        <taxon>Mycolicibacterium</taxon>
    </lineage>
</organism>
<dbReference type="InterPro" id="IPR036396">
    <property type="entry name" value="Cyt_P450_sf"/>
</dbReference>
<comment type="similarity">
    <text evidence="1">Belongs to the cytochrome P450 family.</text>
</comment>
<dbReference type="GO" id="GO:0020037">
    <property type="term" value="F:heme binding"/>
    <property type="evidence" value="ECO:0007669"/>
    <property type="project" value="InterPro"/>
</dbReference>
<dbReference type="AlphaFoldDB" id="A0A0U1CX36"/>
<dbReference type="GO" id="GO:0004497">
    <property type="term" value="F:monooxygenase activity"/>
    <property type="evidence" value="ECO:0007669"/>
    <property type="project" value="InterPro"/>
</dbReference>
<dbReference type="PANTHER" id="PTHR24305">
    <property type="entry name" value="CYTOCHROME P450"/>
    <property type="match status" value="1"/>
</dbReference>
<dbReference type="SUPFAM" id="SSF48264">
    <property type="entry name" value="Cytochrome P450"/>
    <property type="match status" value="1"/>
</dbReference>
<dbReference type="Gene3D" id="1.10.630.10">
    <property type="entry name" value="Cytochrome P450"/>
    <property type="match status" value="1"/>
</dbReference>
<dbReference type="SMR" id="A0A0U1CX36"/>
<dbReference type="InterPro" id="IPR002401">
    <property type="entry name" value="Cyt_P450_E_grp-I"/>
</dbReference>
<gene>
    <name evidence="4" type="ORF">BN970_00152</name>
</gene>
<dbReference type="PRINTS" id="PR00385">
    <property type="entry name" value="P450"/>
</dbReference>
<protein>
    <submittedName>
        <fullName evidence="4">Cytochrome P450</fullName>
    </submittedName>
</protein>
<feature type="region of interest" description="Disordered" evidence="3">
    <location>
        <begin position="1"/>
        <end position="28"/>
    </location>
</feature>
<evidence type="ECO:0000256" key="2">
    <source>
        <dbReference type="PIRSR" id="PIRSR602401-1"/>
    </source>
</evidence>
<dbReference type="PANTHER" id="PTHR24305:SF166">
    <property type="entry name" value="CYTOCHROME P450 12A4, MITOCHONDRIAL-RELATED"/>
    <property type="match status" value="1"/>
</dbReference>
<evidence type="ECO:0000313" key="4">
    <source>
        <dbReference type="EMBL" id="CQD02476.1"/>
    </source>
</evidence>